<feature type="domain" description="RING-type" evidence="6">
    <location>
        <begin position="148"/>
        <end position="183"/>
    </location>
</feature>
<gene>
    <name evidence="8" type="primary">Dgri\GH22376</name>
    <name evidence="8" type="ORF">Dgri_GH22376</name>
</gene>
<evidence type="ECO:0000256" key="1">
    <source>
        <dbReference type="ARBA" id="ARBA00022723"/>
    </source>
</evidence>
<reference evidence="8 9" key="1">
    <citation type="journal article" date="2007" name="Nature">
        <title>Evolution of genes and genomes on the Drosophila phylogeny.</title>
        <authorList>
            <consortium name="Drosophila 12 Genomes Consortium"/>
            <person name="Clark A.G."/>
            <person name="Eisen M.B."/>
            <person name="Smith D.R."/>
            <person name="Bergman C.M."/>
            <person name="Oliver B."/>
            <person name="Markow T.A."/>
            <person name="Kaufman T.C."/>
            <person name="Kellis M."/>
            <person name="Gelbart W."/>
            <person name="Iyer V.N."/>
            <person name="Pollard D.A."/>
            <person name="Sackton T.B."/>
            <person name="Larracuente A.M."/>
            <person name="Singh N.D."/>
            <person name="Abad J.P."/>
            <person name="Abt D.N."/>
            <person name="Adryan B."/>
            <person name="Aguade M."/>
            <person name="Akashi H."/>
            <person name="Anderson W.W."/>
            <person name="Aquadro C.F."/>
            <person name="Ardell D.H."/>
            <person name="Arguello R."/>
            <person name="Artieri C.G."/>
            <person name="Barbash D.A."/>
            <person name="Barker D."/>
            <person name="Barsanti P."/>
            <person name="Batterham P."/>
            <person name="Batzoglou S."/>
            <person name="Begun D."/>
            <person name="Bhutkar A."/>
            <person name="Blanco E."/>
            <person name="Bosak S.A."/>
            <person name="Bradley R.K."/>
            <person name="Brand A.D."/>
            <person name="Brent M.R."/>
            <person name="Brooks A.N."/>
            <person name="Brown R.H."/>
            <person name="Butlin R.K."/>
            <person name="Caggese C."/>
            <person name="Calvi B.R."/>
            <person name="Bernardo de Carvalho A."/>
            <person name="Caspi A."/>
            <person name="Castrezana S."/>
            <person name="Celniker S.E."/>
            <person name="Chang J.L."/>
            <person name="Chapple C."/>
            <person name="Chatterji S."/>
            <person name="Chinwalla A."/>
            <person name="Civetta A."/>
            <person name="Clifton S.W."/>
            <person name="Comeron J.M."/>
            <person name="Costello J.C."/>
            <person name="Coyne J.A."/>
            <person name="Daub J."/>
            <person name="David R.G."/>
            <person name="Delcher A.L."/>
            <person name="Delehaunty K."/>
            <person name="Do C.B."/>
            <person name="Ebling H."/>
            <person name="Edwards K."/>
            <person name="Eickbush T."/>
            <person name="Evans J.D."/>
            <person name="Filipski A."/>
            <person name="Findeiss S."/>
            <person name="Freyhult E."/>
            <person name="Fulton L."/>
            <person name="Fulton R."/>
            <person name="Garcia A.C."/>
            <person name="Gardiner A."/>
            <person name="Garfield D.A."/>
            <person name="Garvin B.E."/>
            <person name="Gibson G."/>
            <person name="Gilbert D."/>
            <person name="Gnerre S."/>
            <person name="Godfrey J."/>
            <person name="Good R."/>
            <person name="Gotea V."/>
            <person name="Gravely B."/>
            <person name="Greenberg A.J."/>
            <person name="Griffiths-Jones S."/>
            <person name="Gross S."/>
            <person name="Guigo R."/>
            <person name="Gustafson E.A."/>
            <person name="Haerty W."/>
            <person name="Hahn M.W."/>
            <person name="Halligan D.L."/>
            <person name="Halpern A.L."/>
            <person name="Halter G.M."/>
            <person name="Han M.V."/>
            <person name="Heger A."/>
            <person name="Hillier L."/>
            <person name="Hinrichs A.S."/>
            <person name="Holmes I."/>
            <person name="Hoskins R.A."/>
            <person name="Hubisz M.J."/>
            <person name="Hultmark D."/>
            <person name="Huntley M.A."/>
            <person name="Jaffe D.B."/>
            <person name="Jagadeeshan S."/>
            <person name="Jeck W.R."/>
            <person name="Johnson J."/>
            <person name="Jones C.D."/>
            <person name="Jordan W.C."/>
            <person name="Karpen G.H."/>
            <person name="Kataoka E."/>
            <person name="Keightley P.D."/>
            <person name="Kheradpour P."/>
            <person name="Kirkness E.F."/>
            <person name="Koerich L.B."/>
            <person name="Kristiansen K."/>
            <person name="Kudrna D."/>
            <person name="Kulathinal R.J."/>
            <person name="Kumar S."/>
            <person name="Kwok R."/>
            <person name="Lander E."/>
            <person name="Langley C.H."/>
            <person name="Lapoint R."/>
            <person name="Lazzaro B.P."/>
            <person name="Lee S.J."/>
            <person name="Levesque L."/>
            <person name="Li R."/>
            <person name="Lin C.F."/>
            <person name="Lin M.F."/>
            <person name="Lindblad-Toh K."/>
            <person name="Llopart A."/>
            <person name="Long M."/>
            <person name="Low L."/>
            <person name="Lozovsky E."/>
            <person name="Lu J."/>
            <person name="Luo M."/>
            <person name="Machado C.A."/>
            <person name="Makalowski W."/>
            <person name="Marzo M."/>
            <person name="Matsuda M."/>
            <person name="Matzkin L."/>
            <person name="McAllister B."/>
            <person name="McBride C.S."/>
            <person name="McKernan B."/>
            <person name="McKernan K."/>
            <person name="Mendez-Lago M."/>
            <person name="Minx P."/>
            <person name="Mollenhauer M.U."/>
            <person name="Montooth K."/>
            <person name="Mount S.M."/>
            <person name="Mu X."/>
            <person name="Myers E."/>
            <person name="Negre B."/>
            <person name="Newfeld S."/>
            <person name="Nielsen R."/>
            <person name="Noor M.A."/>
            <person name="O'Grady P."/>
            <person name="Pachter L."/>
            <person name="Papaceit M."/>
            <person name="Parisi M.J."/>
            <person name="Parisi M."/>
            <person name="Parts L."/>
            <person name="Pedersen J.S."/>
            <person name="Pesole G."/>
            <person name="Phillippy A.M."/>
            <person name="Ponting C.P."/>
            <person name="Pop M."/>
            <person name="Porcelli D."/>
            <person name="Powell J.R."/>
            <person name="Prohaska S."/>
            <person name="Pruitt K."/>
            <person name="Puig M."/>
            <person name="Quesneville H."/>
            <person name="Ram K.R."/>
            <person name="Rand D."/>
            <person name="Rasmussen M.D."/>
            <person name="Reed L.K."/>
            <person name="Reenan R."/>
            <person name="Reily A."/>
            <person name="Remington K.A."/>
            <person name="Rieger T.T."/>
            <person name="Ritchie M.G."/>
            <person name="Robin C."/>
            <person name="Rogers Y.H."/>
            <person name="Rohde C."/>
            <person name="Rozas J."/>
            <person name="Rubenfield M.J."/>
            <person name="Ruiz A."/>
            <person name="Russo S."/>
            <person name="Salzberg S.L."/>
            <person name="Sanchez-Gracia A."/>
            <person name="Saranga D.J."/>
            <person name="Sato H."/>
            <person name="Schaeffer S.W."/>
            <person name="Schatz M.C."/>
            <person name="Schlenke T."/>
            <person name="Schwartz R."/>
            <person name="Segarra C."/>
            <person name="Singh R.S."/>
            <person name="Sirot L."/>
            <person name="Sirota M."/>
            <person name="Sisneros N.B."/>
            <person name="Smith C.D."/>
            <person name="Smith T.F."/>
            <person name="Spieth J."/>
            <person name="Stage D.E."/>
            <person name="Stark A."/>
            <person name="Stephan W."/>
            <person name="Strausberg R.L."/>
            <person name="Strempel S."/>
            <person name="Sturgill D."/>
            <person name="Sutton G."/>
            <person name="Sutton G.G."/>
            <person name="Tao W."/>
            <person name="Teichmann S."/>
            <person name="Tobari Y.N."/>
            <person name="Tomimura Y."/>
            <person name="Tsolas J.M."/>
            <person name="Valente V.L."/>
            <person name="Venter E."/>
            <person name="Venter J.C."/>
            <person name="Vicario S."/>
            <person name="Vieira F.G."/>
            <person name="Vilella A.J."/>
            <person name="Villasante A."/>
            <person name="Walenz B."/>
            <person name="Wang J."/>
            <person name="Wasserman M."/>
            <person name="Watts T."/>
            <person name="Wilson D."/>
            <person name="Wilson R.K."/>
            <person name="Wing R.A."/>
            <person name="Wolfner M.F."/>
            <person name="Wong A."/>
            <person name="Wong G.K."/>
            <person name="Wu C.I."/>
            <person name="Wu G."/>
            <person name="Yamamoto D."/>
            <person name="Yang H.P."/>
            <person name="Yang S.P."/>
            <person name="Yorke J.A."/>
            <person name="Yoshida K."/>
            <person name="Zdobnov E."/>
            <person name="Zhang P."/>
            <person name="Zhang Y."/>
            <person name="Zimin A.V."/>
            <person name="Baldwin J."/>
            <person name="Abdouelleil A."/>
            <person name="Abdulkadir J."/>
            <person name="Abebe A."/>
            <person name="Abera B."/>
            <person name="Abreu J."/>
            <person name="Acer S.C."/>
            <person name="Aftuck L."/>
            <person name="Alexander A."/>
            <person name="An P."/>
            <person name="Anderson E."/>
            <person name="Anderson S."/>
            <person name="Arachi H."/>
            <person name="Azer M."/>
            <person name="Bachantsang P."/>
            <person name="Barry A."/>
            <person name="Bayul T."/>
            <person name="Berlin A."/>
            <person name="Bessette D."/>
            <person name="Bloom T."/>
            <person name="Blye J."/>
            <person name="Boguslavskiy L."/>
            <person name="Bonnet C."/>
            <person name="Boukhgalter B."/>
            <person name="Bourzgui I."/>
            <person name="Brown A."/>
            <person name="Cahill P."/>
            <person name="Channer S."/>
            <person name="Cheshatsang Y."/>
            <person name="Chuda L."/>
            <person name="Citroen M."/>
            <person name="Collymore A."/>
            <person name="Cooke P."/>
            <person name="Costello M."/>
            <person name="D'Aco K."/>
            <person name="Daza R."/>
            <person name="De Haan G."/>
            <person name="DeGray S."/>
            <person name="DeMaso C."/>
            <person name="Dhargay N."/>
            <person name="Dooley K."/>
            <person name="Dooley E."/>
            <person name="Doricent M."/>
            <person name="Dorje P."/>
            <person name="Dorjee K."/>
            <person name="Dupes A."/>
            <person name="Elong R."/>
            <person name="Falk J."/>
            <person name="Farina A."/>
            <person name="Faro S."/>
            <person name="Ferguson D."/>
            <person name="Fisher S."/>
            <person name="Foley C.D."/>
            <person name="Franke A."/>
            <person name="Friedrich D."/>
            <person name="Gadbois L."/>
            <person name="Gearin G."/>
            <person name="Gearin C.R."/>
            <person name="Giannoukos G."/>
            <person name="Goode T."/>
            <person name="Graham J."/>
            <person name="Grandbois E."/>
            <person name="Grewal S."/>
            <person name="Gyaltsen K."/>
            <person name="Hafez N."/>
            <person name="Hagos B."/>
            <person name="Hall J."/>
            <person name="Henson C."/>
            <person name="Hollinger A."/>
            <person name="Honan T."/>
            <person name="Huard M.D."/>
            <person name="Hughes L."/>
            <person name="Hurhula B."/>
            <person name="Husby M.E."/>
            <person name="Kamat A."/>
            <person name="Kanga B."/>
            <person name="Kashin S."/>
            <person name="Khazanovich D."/>
            <person name="Kisner P."/>
            <person name="Lance K."/>
            <person name="Lara M."/>
            <person name="Lee W."/>
            <person name="Lennon N."/>
            <person name="Letendre F."/>
            <person name="LeVine R."/>
            <person name="Lipovsky A."/>
            <person name="Liu X."/>
            <person name="Liu J."/>
            <person name="Liu S."/>
            <person name="Lokyitsang T."/>
            <person name="Lokyitsang Y."/>
            <person name="Lubonja R."/>
            <person name="Lui A."/>
            <person name="MacDonald P."/>
            <person name="Magnisalis V."/>
            <person name="Maru K."/>
            <person name="Matthews C."/>
            <person name="McCusker W."/>
            <person name="McDonough S."/>
            <person name="Mehta T."/>
            <person name="Meldrim J."/>
            <person name="Meneus L."/>
            <person name="Mihai O."/>
            <person name="Mihalev A."/>
            <person name="Mihova T."/>
            <person name="Mittelman R."/>
            <person name="Mlenga V."/>
            <person name="Montmayeur A."/>
            <person name="Mulrain L."/>
            <person name="Navidi A."/>
            <person name="Naylor J."/>
            <person name="Negash T."/>
            <person name="Nguyen T."/>
            <person name="Nguyen N."/>
            <person name="Nicol R."/>
            <person name="Norbu C."/>
            <person name="Norbu N."/>
            <person name="Novod N."/>
            <person name="O'Neill B."/>
            <person name="Osman S."/>
            <person name="Markiewicz E."/>
            <person name="Oyono O.L."/>
            <person name="Patti C."/>
            <person name="Phunkhang P."/>
            <person name="Pierre F."/>
            <person name="Priest M."/>
            <person name="Raghuraman S."/>
            <person name="Rege F."/>
            <person name="Reyes R."/>
            <person name="Rise C."/>
            <person name="Rogov P."/>
            <person name="Ross K."/>
            <person name="Ryan E."/>
            <person name="Settipalli S."/>
            <person name="Shea T."/>
            <person name="Sherpa N."/>
            <person name="Shi L."/>
            <person name="Shih D."/>
            <person name="Sparrow T."/>
            <person name="Spaulding J."/>
            <person name="Stalker J."/>
            <person name="Stange-Thomann N."/>
            <person name="Stavropoulos S."/>
            <person name="Stone C."/>
            <person name="Strader C."/>
            <person name="Tesfaye S."/>
            <person name="Thomson T."/>
            <person name="Thoulutsang Y."/>
            <person name="Thoulutsang D."/>
            <person name="Topham K."/>
            <person name="Topping I."/>
            <person name="Tsamla T."/>
            <person name="Vassiliev H."/>
            <person name="Vo A."/>
            <person name="Wangchuk T."/>
            <person name="Wangdi T."/>
            <person name="Weiand M."/>
            <person name="Wilkinson J."/>
            <person name="Wilson A."/>
            <person name="Yadav S."/>
            <person name="Young G."/>
            <person name="Yu Q."/>
            <person name="Zembek L."/>
            <person name="Zhong D."/>
            <person name="Zimmer A."/>
            <person name="Zwirko Z."/>
            <person name="Jaffe D.B."/>
            <person name="Alvarez P."/>
            <person name="Brockman W."/>
            <person name="Butler J."/>
            <person name="Chin C."/>
            <person name="Gnerre S."/>
            <person name="Grabherr M."/>
            <person name="Kleber M."/>
            <person name="Mauceli E."/>
            <person name="MacCallum I."/>
        </authorList>
    </citation>
    <scope>NUCLEOTIDE SEQUENCE [LARGE SCALE GENOMIC DNA]</scope>
    <source>
        <strain evidence="9">Tucson 15287-2541.00</strain>
    </source>
</reference>
<dbReference type="Gene3D" id="3.30.40.10">
    <property type="entry name" value="Zinc/RING finger domain, C3HC4 (zinc finger)"/>
    <property type="match status" value="1"/>
</dbReference>
<dbReference type="HOGENOM" id="CLU_076981_0_0_1"/>
<dbReference type="InterPro" id="IPR001478">
    <property type="entry name" value="PDZ"/>
</dbReference>
<dbReference type="CDD" id="cd00136">
    <property type="entry name" value="PDZ_canonical"/>
    <property type="match status" value="1"/>
</dbReference>
<keyword evidence="9" id="KW-1185">Reference proteome</keyword>
<dbReference type="OrthoDB" id="10009200at2759"/>
<evidence type="ECO:0000259" key="7">
    <source>
        <dbReference type="PROSITE" id="PS50106"/>
    </source>
</evidence>
<name>B4JSF0_DROGR</name>
<sequence length="314" mass="35403">MQSHQIALDPSLDEEGVPKYPKYQKSSVRLLKIPRAAPKIEEYGFRLTRSKWDPYPWVCEVAVGTPASLCGLKAGDCILKVNGIDIIGLQIVEIAQIVKSQRDEVTFLCWNSECKFDCDENSICCVPMPITLKRLVIIVDSILKVIECPVCNVTITPPVLQCQNGHLLCLDCRIRTESCPICRGFFTPIRSSVAEDIYSIIVLAFKHCRSTVKLRQKLFGDMALVKVQTYDSCLMASCPKTLKQRKYLLPPNKLLNKLFQTRSDSLEHEKQLNALALLKGSYESRKLSIEEKDEKDVQVHPGENSANNLKSEDT</sequence>
<dbReference type="PROSITE" id="PS50106">
    <property type="entry name" value="PDZ"/>
    <property type="match status" value="1"/>
</dbReference>
<keyword evidence="1" id="KW-0479">Metal-binding</keyword>
<evidence type="ECO:0000313" key="9">
    <source>
        <dbReference type="Proteomes" id="UP000001070"/>
    </source>
</evidence>
<feature type="compositionally biased region" description="Polar residues" evidence="5">
    <location>
        <begin position="304"/>
        <end position="314"/>
    </location>
</feature>
<dbReference type="eggNOG" id="KOG3528">
    <property type="taxonomic scope" value="Eukaryota"/>
</dbReference>
<dbReference type="InterPro" id="IPR001841">
    <property type="entry name" value="Znf_RING"/>
</dbReference>
<evidence type="ECO:0000313" key="8">
    <source>
        <dbReference type="EMBL" id="EDV94690.1"/>
    </source>
</evidence>
<dbReference type="Pfam" id="PF17820">
    <property type="entry name" value="PDZ_6"/>
    <property type="match status" value="1"/>
</dbReference>
<protein>
    <submittedName>
        <fullName evidence="8">GH22376</fullName>
    </submittedName>
</protein>
<dbReference type="InterPro" id="IPR036034">
    <property type="entry name" value="PDZ_sf"/>
</dbReference>
<dbReference type="PANTHER" id="PTHR45877:SF2">
    <property type="entry name" value="E3 UBIQUITIN-PROTEIN LIGASE SINA-RELATED"/>
    <property type="match status" value="1"/>
</dbReference>
<dbReference type="GO" id="GO:0005737">
    <property type="term" value="C:cytoplasm"/>
    <property type="evidence" value="ECO:0007669"/>
    <property type="project" value="TreeGrafter"/>
</dbReference>
<evidence type="ECO:0000256" key="3">
    <source>
        <dbReference type="ARBA" id="ARBA00022833"/>
    </source>
</evidence>
<evidence type="ECO:0000256" key="4">
    <source>
        <dbReference type="PROSITE-ProRule" id="PRU00175"/>
    </source>
</evidence>
<dbReference type="eggNOG" id="KOG3002">
    <property type="taxonomic scope" value="Eukaryota"/>
</dbReference>
<evidence type="ECO:0000256" key="5">
    <source>
        <dbReference type="SAM" id="MobiDB-lite"/>
    </source>
</evidence>
<feature type="region of interest" description="Disordered" evidence="5">
    <location>
        <begin position="289"/>
        <end position="314"/>
    </location>
</feature>
<dbReference type="FunCoup" id="B4JSF0">
    <property type="interactions" value="2"/>
</dbReference>
<dbReference type="SUPFAM" id="SSF57850">
    <property type="entry name" value="RING/U-box"/>
    <property type="match status" value="1"/>
</dbReference>
<organism evidence="9">
    <name type="scientific">Drosophila grimshawi</name>
    <name type="common">Hawaiian fruit fly</name>
    <name type="synonym">Idiomyia grimshawi</name>
    <dbReference type="NCBI Taxonomy" id="7222"/>
    <lineage>
        <taxon>Eukaryota</taxon>
        <taxon>Metazoa</taxon>
        <taxon>Ecdysozoa</taxon>
        <taxon>Arthropoda</taxon>
        <taxon>Hexapoda</taxon>
        <taxon>Insecta</taxon>
        <taxon>Pterygota</taxon>
        <taxon>Neoptera</taxon>
        <taxon>Endopterygota</taxon>
        <taxon>Diptera</taxon>
        <taxon>Brachycera</taxon>
        <taxon>Muscomorpha</taxon>
        <taxon>Ephydroidea</taxon>
        <taxon>Drosophilidae</taxon>
        <taxon>Drosophila</taxon>
        <taxon>Hawaiian Drosophila</taxon>
    </lineage>
</organism>
<dbReference type="InterPro" id="IPR049548">
    <property type="entry name" value="Sina-like_RING"/>
</dbReference>
<dbReference type="Pfam" id="PF21362">
    <property type="entry name" value="Sina_RING"/>
    <property type="match status" value="1"/>
</dbReference>
<dbReference type="STRING" id="7222.B4JSF0"/>
<keyword evidence="3" id="KW-0862">Zinc</keyword>
<proteinExistence type="predicted"/>
<dbReference type="PANTHER" id="PTHR45877">
    <property type="entry name" value="E3 UBIQUITIN-PROTEIN LIGASE SIAH2"/>
    <property type="match status" value="1"/>
</dbReference>
<dbReference type="PROSITE" id="PS50089">
    <property type="entry name" value="ZF_RING_2"/>
    <property type="match status" value="1"/>
</dbReference>
<evidence type="ECO:0000256" key="2">
    <source>
        <dbReference type="ARBA" id="ARBA00022771"/>
    </source>
</evidence>
<dbReference type="EMBL" id="CH916373">
    <property type="protein sequence ID" value="EDV94690.1"/>
    <property type="molecule type" value="Genomic_DNA"/>
</dbReference>
<feature type="compositionally biased region" description="Basic and acidic residues" evidence="5">
    <location>
        <begin position="289"/>
        <end position="298"/>
    </location>
</feature>
<dbReference type="Proteomes" id="UP000001070">
    <property type="component" value="Unassembled WGS sequence"/>
</dbReference>
<dbReference type="SMART" id="SM00228">
    <property type="entry name" value="PDZ"/>
    <property type="match status" value="1"/>
</dbReference>
<dbReference type="GO" id="GO:0031624">
    <property type="term" value="F:ubiquitin conjugating enzyme binding"/>
    <property type="evidence" value="ECO:0007669"/>
    <property type="project" value="TreeGrafter"/>
</dbReference>
<dbReference type="SUPFAM" id="SSF50156">
    <property type="entry name" value="PDZ domain-like"/>
    <property type="match status" value="1"/>
</dbReference>
<evidence type="ECO:0000259" key="6">
    <source>
        <dbReference type="PROSITE" id="PS50089"/>
    </source>
</evidence>
<dbReference type="InterPro" id="IPR013083">
    <property type="entry name" value="Znf_RING/FYVE/PHD"/>
</dbReference>
<dbReference type="AlphaFoldDB" id="B4JSF0"/>
<dbReference type="InterPro" id="IPR004162">
    <property type="entry name" value="SINA-like_animal"/>
</dbReference>
<dbReference type="Gene3D" id="2.30.42.10">
    <property type="match status" value="1"/>
</dbReference>
<dbReference type="GO" id="GO:0008270">
    <property type="term" value="F:zinc ion binding"/>
    <property type="evidence" value="ECO:0007669"/>
    <property type="project" value="UniProtKB-KW"/>
</dbReference>
<accession>B4JSF0</accession>
<dbReference type="KEGG" id="dgr:6568015"/>
<dbReference type="GO" id="GO:0043161">
    <property type="term" value="P:proteasome-mediated ubiquitin-dependent protein catabolic process"/>
    <property type="evidence" value="ECO:0007669"/>
    <property type="project" value="TreeGrafter"/>
</dbReference>
<dbReference type="InterPro" id="IPR041489">
    <property type="entry name" value="PDZ_6"/>
</dbReference>
<keyword evidence="2 4" id="KW-0863">Zinc-finger</keyword>
<dbReference type="PhylomeDB" id="B4JSF0"/>
<dbReference type="GO" id="GO:0061630">
    <property type="term" value="F:ubiquitin protein ligase activity"/>
    <property type="evidence" value="ECO:0007669"/>
    <property type="project" value="TreeGrafter"/>
</dbReference>
<feature type="domain" description="PDZ" evidence="7">
    <location>
        <begin position="27"/>
        <end position="107"/>
    </location>
</feature>
<dbReference type="InParanoid" id="B4JSF0"/>